<protein>
    <submittedName>
        <fullName evidence="2">DUF2889 domain-containing protein</fullName>
    </submittedName>
</protein>
<evidence type="ECO:0000313" key="2">
    <source>
        <dbReference type="EMBL" id="UUX51678.1"/>
    </source>
</evidence>
<keyword evidence="3" id="KW-1185">Reference proteome</keyword>
<proteinExistence type="predicted"/>
<dbReference type="KEGG" id="naci:NUH88_08240"/>
<dbReference type="Pfam" id="PF11136">
    <property type="entry name" value="DUF2889"/>
    <property type="match status" value="1"/>
</dbReference>
<dbReference type="RefSeq" id="WP_257771315.1">
    <property type="nucleotide sequence ID" value="NZ_CP102480.1"/>
</dbReference>
<organism evidence="2 3">
    <name type="scientific">Nisaea acidiphila</name>
    <dbReference type="NCBI Taxonomy" id="1862145"/>
    <lineage>
        <taxon>Bacteria</taxon>
        <taxon>Pseudomonadati</taxon>
        <taxon>Pseudomonadota</taxon>
        <taxon>Alphaproteobacteria</taxon>
        <taxon>Rhodospirillales</taxon>
        <taxon>Thalassobaculaceae</taxon>
        <taxon>Nisaea</taxon>
    </lineage>
</organism>
<accession>A0A9J7AX28</accession>
<gene>
    <name evidence="2" type="ORF">NUH88_08240</name>
</gene>
<evidence type="ECO:0000313" key="3">
    <source>
        <dbReference type="Proteomes" id="UP001060336"/>
    </source>
</evidence>
<dbReference type="EMBL" id="CP102480">
    <property type="protein sequence ID" value="UUX51678.1"/>
    <property type="molecule type" value="Genomic_DNA"/>
</dbReference>
<dbReference type="Proteomes" id="UP001060336">
    <property type="component" value="Chromosome"/>
</dbReference>
<feature type="region of interest" description="Disordered" evidence="1">
    <location>
        <begin position="145"/>
        <end position="164"/>
    </location>
</feature>
<dbReference type="InterPro" id="IPR021312">
    <property type="entry name" value="DUF2889"/>
</dbReference>
<name>A0A9J7AX28_9PROT</name>
<evidence type="ECO:0000256" key="1">
    <source>
        <dbReference type="SAM" id="MobiDB-lite"/>
    </source>
</evidence>
<reference evidence="2" key="1">
    <citation type="submission" date="2022-08" db="EMBL/GenBank/DDBJ databases">
        <title>Nisaea acidiphila sp. nov., isolated from a marine algal debris and emended description of the genus Nisaea Urios et al. 2008.</title>
        <authorList>
            <person name="Kwon K."/>
        </authorList>
    </citation>
    <scope>NUCLEOTIDE SEQUENCE</scope>
    <source>
        <strain evidence="2">MEBiC11861</strain>
    </source>
</reference>
<feature type="compositionally biased region" description="Basic and acidic residues" evidence="1">
    <location>
        <begin position="148"/>
        <end position="158"/>
    </location>
</feature>
<sequence>MPLSDPAARRKVHTRRVTCEGFRRDDGLLDIEGHITDVKTYEVPNKFRGGIKPGEPIHDMSIRLTVDEDLTIHRVEAVTDAGPFGICPAITGNFQRLKGVRIGPGWRKKVLAALGGAEGCTHLVELLWPMATTAYQTLYGERSRLRRERGEEEPEHKGTPPLLNSCHAFGETSPVVKEIWPDFYKEPA</sequence>
<dbReference type="AlphaFoldDB" id="A0A9J7AX28"/>